<evidence type="ECO:0000256" key="1">
    <source>
        <dbReference type="SAM" id="SignalP"/>
    </source>
</evidence>
<dbReference type="AlphaFoldDB" id="A0A0L8IAT8"/>
<feature type="signal peptide" evidence="1">
    <location>
        <begin position="1"/>
        <end position="18"/>
    </location>
</feature>
<gene>
    <name evidence="2" type="ORF">OCBIM_22024293mg</name>
</gene>
<name>A0A0L8IAT8_OCTBM</name>
<accession>A0A0L8IAT8</accession>
<evidence type="ECO:0008006" key="3">
    <source>
        <dbReference type="Google" id="ProtNLM"/>
    </source>
</evidence>
<sequence length="96" mass="11628">MFCFVYFFFLQFVFNSYSDQVGSLRSEFMCDFGFRVERERGRESPTCLTHTPHYKFCLLAFFTKLQIALTRFLFFFFCFSCPSIRPLTYDEIYNCN</sequence>
<dbReference type="EMBL" id="KQ416121">
    <property type="protein sequence ID" value="KOF98606.1"/>
    <property type="molecule type" value="Genomic_DNA"/>
</dbReference>
<evidence type="ECO:0000313" key="2">
    <source>
        <dbReference type="EMBL" id="KOF98606.1"/>
    </source>
</evidence>
<protein>
    <recommendedName>
        <fullName evidence="3">Secreted protein</fullName>
    </recommendedName>
</protein>
<organism evidence="2">
    <name type="scientific">Octopus bimaculoides</name>
    <name type="common">California two-spotted octopus</name>
    <dbReference type="NCBI Taxonomy" id="37653"/>
    <lineage>
        <taxon>Eukaryota</taxon>
        <taxon>Metazoa</taxon>
        <taxon>Spiralia</taxon>
        <taxon>Lophotrochozoa</taxon>
        <taxon>Mollusca</taxon>
        <taxon>Cephalopoda</taxon>
        <taxon>Coleoidea</taxon>
        <taxon>Octopodiformes</taxon>
        <taxon>Octopoda</taxon>
        <taxon>Incirrata</taxon>
        <taxon>Octopodidae</taxon>
        <taxon>Octopus</taxon>
    </lineage>
</organism>
<reference evidence="2" key="1">
    <citation type="submission" date="2015-07" db="EMBL/GenBank/DDBJ databases">
        <title>MeaNS - Measles Nucleotide Surveillance Program.</title>
        <authorList>
            <person name="Tran T."/>
            <person name="Druce J."/>
        </authorList>
    </citation>
    <scope>NUCLEOTIDE SEQUENCE</scope>
    <source>
        <strain evidence="2">UCB-OBI-ISO-001</strain>
        <tissue evidence="2">Gonad</tissue>
    </source>
</reference>
<proteinExistence type="predicted"/>
<keyword evidence="1" id="KW-0732">Signal</keyword>
<feature type="chain" id="PRO_5005584241" description="Secreted protein" evidence="1">
    <location>
        <begin position="19"/>
        <end position="96"/>
    </location>
</feature>